<dbReference type="RefSeq" id="WP_348393165.1">
    <property type="nucleotide sequence ID" value="NZ_CP134145.1"/>
</dbReference>
<feature type="compositionally biased region" description="Polar residues" evidence="1">
    <location>
        <begin position="1"/>
        <end position="17"/>
    </location>
</feature>
<organism evidence="2 3">
    <name type="scientific">Thalassotalea psychrophila</name>
    <dbReference type="NCBI Taxonomy" id="3065647"/>
    <lineage>
        <taxon>Bacteria</taxon>
        <taxon>Pseudomonadati</taxon>
        <taxon>Pseudomonadota</taxon>
        <taxon>Gammaproteobacteria</taxon>
        <taxon>Alteromonadales</taxon>
        <taxon>Colwelliaceae</taxon>
        <taxon>Thalassotalea</taxon>
    </lineage>
</organism>
<feature type="region of interest" description="Disordered" evidence="1">
    <location>
        <begin position="1"/>
        <end position="21"/>
    </location>
</feature>
<evidence type="ECO:0000256" key="1">
    <source>
        <dbReference type="SAM" id="MobiDB-lite"/>
    </source>
</evidence>
<sequence length="242" mass="25620">MSSFNVGGSKSKSSTKQYFDPNMQPLLDKLGSGMDIGKKEFISSGGSLGALDALKGQIGSHRSFLDREQGKGITQADINARASQSLDPNMIKMITDANANMLGSTNANIAQSANMAGGAGGSRMGIAQGMAAGEASQNLTNSLTQMYSDNQSNAYSQLQDEEARRFGLQNQMLDSGMQSYQTEEMIKGLQRGDVDQSWMNDIMNNNPEMLQIMMYGQAAGSVPIFTKSKSSSGSFSIGGGGS</sequence>
<dbReference type="Proteomes" id="UP001258994">
    <property type="component" value="Chromosome"/>
</dbReference>
<evidence type="ECO:0000313" key="3">
    <source>
        <dbReference type="Proteomes" id="UP001258994"/>
    </source>
</evidence>
<proteinExistence type="predicted"/>
<reference evidence="3" key="1">
    <citation type="submission" date="2023-09" db="EMBL/GenBank/DDBJ databases">
        <authorList>
            <person name="Li S."/>
            <person name="Li X."/>
            <person name="Zhang C."/>
            <person name="Zhao Z."/>
        </authorList>
    </citation>
    <scope>NUCLEOTIDE SEQUENCE [LARGE SCALE GENOMIC DNA]</scope>
    <source>
        <strain evidence="3">SQ149</strain>
    </source>
</reference>
<dbReference type="EMBL" id="CP134145">
    <property type="protein sequence ID" value="WNC74056.1"/>
    <property type="molecule type" value="Genomic_DNA"/>
</dbReference>
<gene>
    <name evidence="2" type="ORF">RGQ13_08690</name>
</gene>
<accession>A0ABY9TYY4</accession>
<name>A0ABY9TYY4_9GAMM</name>
<evidence type="ECO:0000313" key="2">
    <source>
        <dbReference type="EMBL" id="WNC74056.1"/>
    </source>
</evidence>
<protein>
    <submittedName>
        <fullName evidence="2">Uncharacterized protein</fullName>
    </submittedName>
</protein>
<keyword evidence="3" id="KW-1185">Reference proteome</keyword>